<dbReference type="OMA" id="EYDMADE"/>
<keyword evidence="3" id="KW-1185">Reference proteome</keyword>
<feature type="compositionally biased region" description="Acidic residues" evidence="1">
    <location>
        <begin position="457"/>
        <end position="474"/>
    </location>
</feature>
<organism evidence="2 3">
    <name type="scientific">Pycnoporus cinnabarinus</name>
    <name type="common">Cinnabar-red polypore</name>
    <name type="synonym">Trametes cinnabarina</name>
    <dbReference type="NCBI Taxonomy" id="5643"/>
    <lineage>
        <taxon>Eukaryota</taxon>
        <taxon>Fungi</taxon>
        <taxon>Dikarya</taxon>
        <taxon>Basidiomycota</taxon>
        <taxon>Agaricomycotina</taxon>
        <taxon>Agaricomycetes</taxon>
        <taxon>Polyporales</taxon>
        <taxon>Polyporaceae</taxon>
        <taxon>Trametes</taxon>
    </lineage>
</organism>
<dbReference type="HOGENOM" id="CLU_017165_0_0_1"/>
<name>A0A060SEC4_PYCCI</name>
<dbReference type="AlphaFoldDB" id="A0A060SEC4"/>
<dbReference type="Proteomes" id="UP000029665">
    <property type="component" value="Unassembled WGS sequence"/>
</dbReference>
<dbReference type="EMBL" id="CCBP010000092">
    <property type="protein sequence ID" value="CDO70738.1"/>
    <property type="molecule type" value="Genomic_DNA"/>
</dbReference>
<feature type="compositionally biased region" description="Basic and acidic residues" evidence="1">
    <location>
        <begin position="586"/>
        <end position="606"/>
    </location>
</feature>
<evidence type="ECO:0000256" key="1">
    <source>
        <dbReference type="SAM" id="MobiDB-lite"/>
    </source>
</evidence>
<evidence type="ECO:0000313" key="2">
    <source>
        <dbReference type="EMBL" id="CDO70738.1"/>
    </source>
</evidence>
<feature type="region of interest" description="Disordered" evidence="1">
    <location>
        <begin position="339"/>
        <end position="733"/>
    </location>
</feature>
<feature type="region of interest" description="Disordered" evidence="1">
    <location>
        <begin position="112"/>
        <end position="159"/>
    </location>
</feature>
<feature type="compositionally biased region" description="Acidic residues" evidence="1">
    <location>
        <begin position="706"/>
        <end position="716"/>
    </location>
</feature>
<protein>
    <submittedName>
        <fullName evidence="2">Uncharacterized protein</fullName>
    </submittedName>
</protein>
<reference evidence="2" key="1">
    <citation type="submission" date="2014-01" db="EMBL/GenBank/DDBJ databases">
        <title>The genome of the white-rot fungus Pycnoporus cinnabarinus: a basidiomycete model with a versatile arsenal for lignocellulosic biomass breakdown.</title>
        <authorList>
            <person name="Levasseur A."/>
            <person name="Lomascolo A."/>
            <person name="Ruiz-Duenas F.J."/>
            <person name="Uzan E."/>
            <person name="Piumi F."/>
            <person name="Kues U."/>
            <person name="Ram A.F.J."/>
            <person name="Murat C."/>
            <person name="Haon M."/>
            <person name="Benoit I."/>
            <person name="Arfi Y."/>
            <person name="Chevret D."/>
            <person name="Drula E."/>
            <person name="Kwon M.J."/>
            <person name="Gouret P."/>
            <person name="Lesage-Meessen L."/>
            <person name="Lombard V."/>
            <person name="Mariette J."/>
            <person name="Noirot C."/>
            <person name="Park J."/>
            <person name="Patyshakuliyeva A."/>
            <person name="Wieneger R.A.B."/>
            <person name="Wosten H.A.B."/>
            <person name="Martin F."/>
            <person name="Coutinho P.M."/>
            <person name="de Vries R."/>
            <person name="Martinez A.T."/>
            <person name="Klopp C."/>
            <person name="Pontarotti P."/>
            <person name="Henrissat B."/>
            <person name="Record E."/>
        </authorList>
    </citation>
    <scope>NUCLEOTIDE SEQUENCE [LARGE SCALE GENOMIC DNA]</scope>
    <source>
        <strain evidence="2">BRFM137</strain>
    </source>
</reference>
<feature type="compositionally biased region" description="Basic and acidic residues" evidence="1">
    <location>
        <begin position="384"/>
        <end position="406"/>
    </location>
</feature>
<gene>
    <name evidence="2" type="ORF">BN946_scf184798.g53</name>
</gene>
<feature type="compositionally biased region" description="Acidic residues" evidence="1">
    <location>
        <begin position="648"/>
        <end position="665"/>
    </location>
</feature>
<dbReference type="STRING" id="5643.A0A060SEC4"/>
<feature type="region of interest" description="Disordered" evidence="1">
    <location>
        <begin position="215"/>
        <end position="255"/>
    </location>
</feature>
<comment type="caution">
    <text evidence="2">The sequence shown here is derived from an EMBL/GenBank/DDBJ whole genome shotgun (WGS) entry which is preliminary data.</text>
</comment>
<accession>A0A060SEC4</accession>
<feature type="compositionally biased region" description="Basic and acidic residues" evidence="1">
    <location>
        <begin position="346"/>
        <end position="373"/>
    </location>
</feature>
<evidence type="ECO:0000313" key="3">
    <source>
        <dbReference type="Proteomes" id="UP000029665"/>
    </source>
</evidence>
<feature type="compositionally biased region" description="Low complexity" evidence="1">
    <location>
        <begin position="688"/>
        <end position="698"/>
    </location>
</feature>
<sequence>MAEPFDTMMADLGDLDVSMLPGGMATADSWLSAEASMGDVALSEESATFEYSQSGVEVEMLDDEEAITEYDMADEGEAYDELQDIEFHDASRASSHPPANDVTLDAPVEDGESLQVPFSSGDVYVPPQSLSSHHAATDASAELPAVDESAAHPAAESVDATSEALVADADADAAIAAAPHASLVSSVPEVPQSNRAGSGHAAAFPFEPAAKVDGSSISQLQSAEAVPPSLSEPDVHGTGTSNQADGEPPHDEEADSIGEHASHEVVVGESTTENGDPHEISEGVYIDPPPPVLLSLPPFAQPVECCLFNHPVSSASLSPTGRDGEGSHTSLLTSNAALGYDEDHGDVDHGQGHAEDAAHQAEENDVTTGEHIDVTQVDAYSGPHQEDRGEGHNPRRDDSQDHDRPIELTGQRAESATAEEALSGEQSHDGEEAHQDNAVDEAQTEALVDASSRESTEISDAEGGAEDADEEGTLDADGVHEHGVGGEGGDFVEHDEFPDDEDEFGDDLPEDLGGETPNQGYTHPGAPDGDVEDSTYAEENTFARTGALDAPEDPHGHIASASTVEAAEEGHQQSHHNGLETGAPTDNHEHLHSADDHREDSIDRGHPVGSELSDATVDAVPHVDADEASGNTYAFKEQARDESTTLSSDDEDGLADDWDDDDEPSPEQPVARSEQLSTGSEQVDGLSRKSSTATLASKTSKRAYDEVELDDFDDDPSQIPAAGSPDAKRLRIQ</sequence>
<dbReference type="OrthoDB" id="2507795at2759"/>
<proteinExistence type="predicted"/>
<feature type="compositionally biased region" description="Acidic residues" evidence="1">
    <location>
        <begin position="496"/>
        <end position="513"/>
    </location>
</feature>
<feature type="compositionally biased region" description="Basic and acidic residues" evidence="1">
    <location>
        <begin position="426"/>
        <end position="437"/>
    </location>
</feature>